<name>A0A6A4B2V8_9STRA</name>
<dbReference type="InterPro" id="IPR038765">
    <property type="entry name" value="Papain-like_cys_pep_sf"/>
</dbReference>
<dbReference type="AlphaFoldDB" id="A0A6A4B2V8"/>
<dbReference type="Proteomes" id="UP000437068">
    <property type="component" value="Unassembled WGS sequence"/>
</dbReference>
<proteinExistence type="inferred from homology"/>
<dbReference type="PANTHER" id="PTHR46915:SF2">
    <property type="entry name" value="UBIQUITIN-LIKE PROTEASE 4"/>
    <property type="match status" value="1"/>
</dbReference>
<comment type="caution">
    <text evidence="7">The sequence shown here is derived from an EMBL/GenBank/DDBJ whole genome shotgun (WGS) entry which is preliminary data.</text>
</comment>
<evidence type="ECO:0000256" key="1">
    <source>
        <dbReference type="ARBA" id="ARBA00005234"/>
    </source>
</evidence>
<dbReference type="Pfam" id="PF02902">
    <property type="entry name" value="Peptidase_C48"/>
    <property type="match status" value="1"/>
</dbReference>
<dbReference type="GO" id="GO:0008234">
    <property type="term" value="F:cysteine-type peptidase activity"/>
    <property type="evidence" value="ECO:0007669"/>
    <property type="project" value="UniProtKB-KW"/>
</dbReference>
<keyword evidence="2" id="KW-0645">Protease</keyword>
<evidence type="ECO:0000313" key="7">
    <source>
        <dbReference type="EMBL" id="KAE9265426.1"/>
    </source>
</evidence>
<gene>
    <name evidence="7" type="ORF">PF001_g30894</name>
</gene>
<dbReference type="SUPFAM" id="SSF54001">
    <property type="entry name" value="Cysteine proteinases"/>
    <property type="match status" value="1"/>
</dbReference>
<evidence type="ECO:0000256" key="2">
    <source>
        <dbReference type="ARBA" id="ARBA00022670"/>
    </source>
</evidence>
<dbReference type="Gene3D" id="3.40.395.10">
    <property type="entry name" value="Adenoviral Proteinase, Chain A"/>
    <property type="match status" value="1"/>
</dbReference>
<dbReference type="GO" id="GO:0006508">
    <property type="term" value="P:proteolysis"/>
    <property type="evidence" value="ECO:0007669"/>
    <property type="project" value="UniProtKB-KW"/>
</dbReference>
<keyword evidence="4" id="KW-0788">Thiol protease</keyword>
<dbReference type="InterPro" id="IPR003653">
    <property type="entry name" value="Peptidase_C48_C"/>
</dbReference>
<comment type="similarity">
    <text evidence="1">Belongs to the peptidase C48 family.</text>
</comment>
<keyword evidence="3" id="KW-0378">Hydrolase</keyword>
<evidence type="ECO:0000256" key="3">
    <source>
        <dbReference type="ARBA" id="ARBA00022801"/>
    </source>
</evidence>
<dbReference type="PANTHER" id="PTHR46915">
    <property type="entry name" value="UBIQUITIN-LIKE PROTEASE 4-RELATED"/>
    <property type="match status" value="1"/>
</dbReference>
<evidence type="ECO:0000256" key="4">
    <source>
        <dbReference type="ARBA" id="ARBA00022807"/>
    </source>
</evidence>
<feature type="domain" description="Ubiquitin-like protease family profile" evidence="6">
    <location>
        <begin position="241"/>
        <end position="415"/>
    </location>
</feature>
<dbReference type="PROSITE" id="PS50600">
    <property type="entry name" value="ULP_PROTEASE"/>
    <property type="match status" value="1"/>
</dbReference>
<evidence type="ECO:0000313" key="8">
    <source>
        <dbReference type="Proteomes" id="UP000437068"/>
    </source>
</evidence>
<reference evidence="7 8" key="1">
    <citation type="submission" date="2018-08" db="EMBL/GenBank/DDBJ databases">
        <title>Genomic investigation of the strawberry pathogen Phytophthora fragariae indicates pathogenicity is determined by transcriptional variation in three key races.</title>
        <authorList>
            <person name="Adams T.M."/>
            <person name="Armitage A.D."/>
            <person name="Sobczyk M.K."/>
            <person name="Bates H.J."/>
            <person name="Dunwell J.M."/>
            <person name="Nellist C.F."/>
            <person name="Harrison R.J."/>
        </authorList>
    </citation>
    <scope>NUCLEOTIDE SEQUENCE [LARGE SCALE GENOMIC DNA]</scope>
    <source>
        <strain evidence="7 8">A4</strain>
    </source>
</reference>
<sequence>MSSSDQRTNAEKIEIVLACERNGWDATEGGRRHGVARTTLLGWMTNKHKLFSSQADPSAKRAAPPGMAPPTLQYEAGIVERIKAKVANGQVVCRDDVVADAASTIPGFAERKPAAQSSWTTRFIGRHNLSTFISRRLQNTGTAAPNVNEPPNKRHKRQLSTLAEKTQPPVKSTIAEKTQPPAKSTLAEKPKSPELISLLNDDSEKAGFPFDFGDVWDISQSEIVCETQTPCFVVGKTSMRLLVTAEDVRTIKDQNWLNDVILSYYIRVHLPQHGRTFVMDANVFGHIYREFVQVERKIGLAHERCCGITATFPYEKYDYVILPICMGNHWTFAIVQNPVGTTTNLRRCLVHVDSKGISSIEAIKKVVSGYFDAELRTKYPDNAAPESVVRGVRTSPAQINHDDCGVFVLYFIKRTVEAFQTGNTLLLSYIKKICTSPRSARFNVKMMRKEIIESLTQTHA</sequence>
<dbReference type="GO" id="GO:0016926">
    <property type="term" value="P:protein desumoylation"/>
    <property type="evidence" value="ECO:0007669"/>
    <property type="project" value="UniProtKB-ARBA"/>
</dbReference>
<organism evidence="7 8">
    <name type="scientific">Phytophthora fragariae</name>
    <dbReference type="NCBI Taxonomy" id="53985"/>
    <lineage>
        <taxon>Eukaryota</taxon>
        <taxon>Sar</taxon>
        <taxon>Stramenopiles</taxon>
        <taxon>Oomycota</taxon>
        <taxon>Peronosporomycetes</taxon>
        <taxon>Peronosporales</taxon>
        <taxon>Peronosporaceae</taxon>
        <taxon>Phytophthora</taxon>
    </lineage>
</organism>
<evidence type="ECO:0000256" key="5">
    <source>
        <dbReference type="SAM" id="MobiDB-lite"/>
    </source>
</evidence>
<feature type="region of interest" description="Disordered" evidence="5">
    <location>
        <begin position="141"/>
        <end position="190"/>
    </location>
</feature>
<evidence type="ECO:0000259" key="6">
    <source>
        <dbReference type="PROSITE" id="PS50600"/>
    </source>
</evidence>
<dbReference type="EMBL" id="QXGE01006345">
    <property type="protein sequence ID" value="KAE9265426.1"/>
    <property type="molecule type" value="Genomic_DNA"/>
</dbReference>
<accession>A0A6A4B2V8</accession>
<protein>
    <recommendedName>
        <fullName evidence="6">Ubiquitin-like protease family profile domain-containing protein</fullName>
    </recommendedName>
</protein>